<evidence type="ECO:0000256" key="4">
    <source>
        <dbReference type="ARBA" id="ARBA00022664"/>
    </source>
</evidence>
<feature type="region of interest" description="Disordered" evidence="10">
    <location>
        <begin position="230"/>
        <end position="251"/>
    </location>
</feature>
<dbReference type="OrthoDB" id="9805026at2"/>
<feature type="binding site" evidence="9">
    <location>
        <position position="142"/>
    </location>
    <ligand>
        <name>Mg(2+)</name>
        <dbReference type="ChEBI" id="CHEBI:18420"/>
    </ligand>
</feature>
<feature type="domain" description="RNase III" evidence="12">
    <location>
        <begin position="6"/>
        <end position="153"/>
    </location>
</feature>
<feature type="compositionally biased region" description="Low complexity" evidence="10">
    <location>
        <begin position="241"/>
        <end position="251"/>
    </location>
</feature>
<dbReference type="FunFam" id="1.10.1520.10:FF:000001">
    <property type="entry name" value="Ribonuclease 3"/>
    <property type="match status" value="1"/>
</dbReference>
<dbReference type="HAMAP" id="MF_00104">
    <property type="entry name" value="RNase_III"/>
    <property type="match status" value="1"/>
</dbReference>
<evidence type="ECO:0000256" key="7">
    <source>
        <dbReference type="ARBA" id="ARBA00022801"/>
    </source>
</evidence>
<keyword evidence="4 9" id="KW-0507">mRNA processing</keyword>
<evidence type="ECO:0000256" key="1">
    <source>
        <dbReference type="ARBA" id="ARBA00000109"/>
    </source>
</evidence>
<dbReference type="Pfam" id="PF00035">
    <property type="entry name" value="dsrm"/>
    <property type="match status" value="1"/>
</dbReference>
<evidence type="ECO:0000256" key="3">
    <source>
        <dbReference type="ARBA" id="ARBA00022552"/>
    </source>
</evidence>
<evidence type="ECO:0000256" key="9">
    <source>
        <dbReference type="HAMAP-Rule" id="MF_00104"/>
    </source>
</evidence>
<comment type="similarity">
    <text evidence="2">Belongs to the ribonuclease III family.</text>
</comment>
<comment type="caution">
    <text evidence="13">The sequence shown here is derived from an EMBL/GenBank/DDBJ whole genome shotgun (WGS) entry which is preliminary data.</text>
</comment>
<proteinExistence type="inferred from homology"/>
<evidence type="ECO:0000259" key="12">
    <source>
        <dbReference type="PROSITE" id="PS50142"/>
    </source>
</evidence>
<dbReference type="SUPFAM" id="SSF54768">
    <property type="entry name" value="dsRNA-binding domain-like"/>
    <property type="match status" value="1"/>
</dbReference>
<keyword evidence="6 9" id="KW-0255">Endonuclease</keyword>
<keyword evidence="7 9" id="KW-0378">Hydrolase</keyword>
<dbReference type="InterPro" id="IPR036389">
    <property type="entry name" value="RNase_III_sf"/>
</dbReference>
<comment type="subunit">
    <text evidence="9">Homodimer.</text>
</comment>
<keyword evidence="9" id="KW-0963">Cytoplasm</keyword>
<dbReference type="PROSITE" id="PS00517">
    <property type="entry name" value="RNASE_3_1"/>
    <property type="match status" value="1"/>
</dbReference>
<keyword evidence="5 9" id="KW-0540">Nuclease</keyword>
<keyword evidence="9" id="KW-0479">Metal-binding</keyword>
<dbReference type="EMBL" id="LSZQ01000031">
    <property type="protein sequence ID" value="KXU36491.1"/>
    <property type="molecule type" value="Genomic_DNA"/>
</dbReference>
<keyword evidence="3 9" id="KW-0698">rRNA processing</keyword>
<feature type="active site" evidence="9">
    <location>
        <position position="67"/>
    </location>
</feature>
<dbReference type="GO" id="GO:0046872">
    <property type="term" value="F:metal ion binding"/>
    <property type="evidence" value="ECO:0007669"/>
    <property type="project" value="UniProtKB-KW"/>
</dbReference>
<dbReference type="PANTHER" id="PTHR11207">
    <property type="entry name" value="RIBONUCLEASE III"/>
    <property type="match status" value="1"/>
</dbReference>
<dbReference type="GO" id="GO:0005737">
    <property type="term" value="C:cytoplasm"/>
    <property type="evidence" value="ECO:0007669"/>
    <property type="project" value="UniProtKB-SubCell"/>
</dbReference>
<sequence length="251" mass="27403">MKTPSLETLQQRLGYRFRDRALLELALAHPSSLASESASISSVGSADTGSAARDRPQSNQRLEFLGDSVLQLILTEALYRHYPDEREGALSTKRFSLVKGSQLSALAREIALYDYIRVGASERTAGSDASSLRDSILEDALEALIAAVYLDSDLATARDVVLRLYGSLPEKLALAQPTSNPKGRLQEHVQPLHGNHALRYETVATHGEAHAREFEVALYLHDRLLATGRGSSKQRAEEAAARSALAEWPSP</sequence>
<feature type="active site" evidence="9">
    <location>
        <position position="142"/>
    </location>
</feature>
<organism evidence="13 14">
    <name type="scientific">Cephaloticoccus primus</name>
    <dbReference type="NCBI Taxonomy" id="1548207"/>
    <lineage>
        <taxon>Bacteria</taxon>
        <taxon>Pseudomonadati</taxon>
        <taxon>Verrucomicrobiota</taxon>
        <taxon>Opitutia</taxon>
        <taxon>Opitutales</taxon>
        <taxon>Opitutaceae</taxon>
        <taxon>Cephaloticoccus</taxon>
    </lineage>
</organism>
<dbReference type="GO" id="GO:0008033">
    <property type="term" value="P:tRNA processing"/>
    <property type="evidence" value="ECO:0007669"/>
    <property type="project" value="UniProtKB-KW"/>
</dbReference>
<dbReference type="GO" id="GO:0006364">
    <property type="term" value="P:rRNA processing"/>
    <property type="evidence" value="ECO:0007669"/>
    <property type="project" value="UniProtKB-UniRule"/>
</dbReference>
<evidence type="ECO:0000313" key="13">
    <source>
        <dbReference type="EMBL" id="KXU36491.1"/>
    </source>
</evidence>
<gene>
    <name evidence="9" type="primary">rnc</name>
    <name evidence="13" type="ORF">AXK11_04430</name>
</gene>
<evidence type="ECO:0000259" key="11">
    <source>
        <dbReference type="PROSITE" id="PS50137"/>
    </source>
</evidence>
<evidence type="ECO:0000256" key="8">
    <source>
        <dbReference type="ARBA" id="ARBA00022884"/>
    </source>
</evidence>
<dbReference type="NCBIfam" id="TIGR02191">
    <property type="entry name" value="RNaseIII"/>
    <property type="match status" value="1"/>
</dbReference>
<dbReference type="PROSITE" id="PS50137">
    <property type="entry name" value="DS_RBD"/>
    <property type="match status" value="1"/>
</dbReference>
<protein>
    <recommendedName>
        <fullName evidence="9">Ribonuclease 3</fullName>
        <ecNumber evidence="9">3.1.26.3</ecNumber>
    </recommendedName>
    <alternativeName>
        <fullName evidence="9">Ribonuclease III</fullName>
        <shortName evidence="9">RNase III</shortName>
    </alternativeName>
</protein>
<evidence type="ECO:0000256" key="6">
    <source>
        <dbReference type="ARBA" id="ARBA00022759"/>
    </source>
</evidence>
<keyword evidence="14" id="KW-1185">Reference proteome</keyword>
<dbReference type="GO" id="GO:0003725">
    <property type="term" value="F:double-stranded RNA binding"/>
    <property type="evidence" value="ECO:0007669"/>
    <property type="project" value="TreeGrafter"/>
</dbReference>
<name>A0A139SPV5_9BACT</name>
<dbReference type="EC" id="3.1.26.3" evidence="9"/>
<feature type="binding site" evidence="9">
    <location>
        <position position="139"/>
    </location>
    <ligand>
        <name>Mg(2+)</name>
        <dbReference type="ChEBI" id="CHEBI:18420"/>
    </ligand>
</feature>
<dbReference type="Gene3D" id="1.10.1520.10">
    <property type="entry name" value="Ribonuclease III domain"/>
    <property type="match status" value="1"/>
</dbReference>
<dbReference type="PANTHER" id="PTHR11207:SF0">
    <property type="entry name" value="RIBONUCLEASE 3"/>
    <property type="match status" value="1"/>
</dbReference>
<keyword evidence="9" id="KW-0699">rRNA-binding</keyword>
<feature type="domain" description="DRBM" evidence="11">
    <location>
        <begin position="180"/>
        <end position="250"/>
    </location>
</feature>
<comment type="cofactor">
    <cofactor evidence="9">
        <name>Mg(2+)</name>
        <dbReference type="ChEBI" id="CHEBI:18420"/>
    </cofactor>
</comment>
<evidence type="ECO:0000256" key="5">
    <source>
        <dbReference type="ARBA" id="ARBA00022722"/>
    </source>
</evidence>
<evidence type="ECO:0000313" key="14">
    <source>
        <dbReference type="Proteomes" id="UP000070058"/>
    </source>
</evidence>
<dbReference type="RefSeq" id="WP_068629640.1">
    <property type="nucleotide sequence ID" value="NZ_LSZQ01000031.1"/>
</dbReference>
<dbReference type="InterPro" id="IPR014720">
    <property type="entry name" value="dsRBD_dom"/>
</dbReference>
<dbReference type="GO" id="GO:0004525">
    <property type="term" value="F:ribonuclease III activity"/>
    <property type="evidence" value="ECO:0007669"/>
    <property type="project" value="UniProtKB-UniRule"/>
</dbReference>
<dbReference type="InterPro" id="IPR000999">
    <property type="entry name" value="RNase_III_dom"/>
</dbReference>
<dbReference type="Gene3D" id="3.30.160.20">
    <property type="match status" value="1"/>
</dbReference>
<dbReference type="GO" id="GO:0019843">
    <property type="term" value="F:rRNA binding"/>
    <property type="evidence" value="ECO:0007669"/>
    <property type="project" value="UniProtKB-KW"/>
</dbReference>
<keyword evidence="9" id="KW-0819">tRNA processing</keyword>
<dbReference type="PROSITE" id="PS50142">
    <property type="entry name" value="RNASE_3_2"/>
    <property type="match status" value="1"/>
</dbReference>
<dbReference type="Pfam" id="PF14622">
    <property type="entry name" value="Ribonucleas_3_3"/>
    <property type="match status" value="1"/>
</dbReference>
<dbReference type="SMART" id="SM00358">
    <property type="entry name" value="DSRM"/>
    <property type="match status" value="1"/>
</dbReference>
<dbReference type="InterPro" id="IPR011907">
    <property type="entry name" value="RNase_III"/>
</dbReference>
<dbReference type="GO" id="GO:0010468">
    <property type="term" value="P:regulation of gene expression"/>
    <property type="evidence" value="ECO:0007669"/>
    <property type="project" value="TreeGrafter"/>
</dbReference>
<dbReference type="CDD" id="cd00593">
    <property type="entry name" value="RIBOc"/>
    <property type="match status" value="1"/>
</dbReference>
<dbReference type="SUPFAM" id="SSF69065">
    <property type="entry name" value="RNase III domain-like"/>
    <property type="match status" value="1"/>
</dbReference>
<dbReference type="AlphaFoldDB" id="A0A139SPV5"/>
<reference evidence="14" key="1">
    <citation type="submission" date="2016-02" db="EMBL/GenBank/DDBJ databases">
        <authorList>
            <person name="Sanders J.G."/>
            <person name="Lin J.Y."/>
            <person name="Wertz J.T."/>
            <person name="Russell J.A."/>
            <person name="Moreau C.S."/>
            <person name="Powell S."/>
        </authorList>
    </citation>
    <scope>NUCLEOTIDE SEQUENCE [LARGE SCALE GENOMIC DNA]</scope>
    <source>
        <strain evidence="14">CAG34</strain>
    </source>
</reference>
<dbReference type="SMART" id="SM00535">
    <property type="entry name" value="RIBOc"/>
    <property type="match status" value="1"/>
</dbReference>
<keyword evidence="9" id="KW-0460">Magnesium</keyword>
<dbReference type="STRING" id="1548207.AXK11_04430"/>
<comment type="subcellular location">
    <subcellularLocation>
        <location evidence="9">Cytoplasm</location>
    </subcellularLocation>
</comment>
<feature type="binding site" evidence="9">
    <location>
        <position position="63"/>
    </location>
    <ligand>
        <name>Mg(2+)</name>
        <dbReference type="ChEBI" id="CHEBI:18420"/>
    </ligand>
</feature>
<keyword evidence="8 9" id="KW-0694">RNA-binding</keyword>
<dbReference type="Proteomes" id="UP000070058">
    <property type="component" value="Unassembled WGS sequence"/>
</dbReference>
<comment type="catalytic activity">
    <reaction evidence="1 9">
        <text>Endonucleolytic cleavage to 5'-phosphomonoester.</text>
        <dbReference type="EC" id="3.1.26.3"/>
    </reaction>
</comment>
<evidence type="ECO:0000256" key="2">
    <source>
        <dbReference type="ARBA" id="ARBA00010183"/>
    </source>
</evidence>
<accession>A0A139SPV5</accession>
<comment type="function">
    <text evidence="9">Digests double-stranded RNA. Involved in the processing of primary rRNA transcript to yield the immediate precursors to the large and small rRNAs (23S and 16S). Processes some mRNAs, and tRNAs when they are encoded in the rRNA operon. Processes pre-crRNA and tracrRNA of type II CRISPR loci if present in the organism.</text>
</comment>
<evidence type="ECO:0000256" key="10">
    <source>
        <dbReference type="SAM" id="MobiDB-lite"/>
    </source>
</evidence>
<dbReference type="CDD" id="cd10845">
    <property type="entry name" value="DSRM_RNAse_III_family"/>
    <property type="match status" value="1"/>
</dbReference>
<dbReference type="GO" id="GO:0006397">
    <property type="term" value="P:mRNA processing"/>
    <property type="evidence" value="ECO:0007669"/>
    <property type="project" value="UniProtKB-UniRule"/>
</dbReference>